<evidence type="ECO:0000313" key="2">
    <source>
        <dbReference type="EMBL" id="SMD16264.1"/>
    </source>
</evidence>
<dbReference type="RefSeq" id="WP_084291950.1">
    <property type="nucleotide sequence ID" value="NZ_FWYB01000019.1"/>
</dbReference>
<dbReference type="Gene3D" id="3.30.200.20">
    <property type="entry name" value="Phosphorylase Kinase, domain 1"/>
    <property type="match status" value="1"/>
</dbReference>
<evidence type="ECO:0000313" key="3">
    <source>
        <dbReference type="Proteomes" id="UP000192678"/>
    </source>
</evidence>
<accession>A0A1W2F2U7</accession>
<reference evidence="2 3" key="1">
    <citation type="submission" date="2017-04" db="EMBL/GenBank/DDBJ databases">
        <authorList>
            <person name="Afonso C.L."/>
            <person name="Miller P.J."/>
            <person name="Scott M.A."/>
            <person name="Spackman E."/>
            <person name="Goraichik I."/>
            <person name="Dimitrov K.M."/>
            <person name="Suarez D.L."/>
            <person name="Swayne D.E."/>
        </authorList>
    </citation>
    <scope>NUCLEOTIDE SEQUENCE [LARGE SCALE GENOMIC DNA]</scope>
    <source>
        <strain evidence="2 3">DSM 19625</strain>
    </source>
</reference>
<sequence length="299" mass="33883">MISEYEIRQLIEQYWGAQPVSIETVYRGGMNFVYEINLGDSKIMLKVHPFSRASVAEKEYSVLKCASENGVKVPKVITCGIHKNLGYIFYHNVPGENLLFEKLDSQQQDVFSMTLVKNLKNFSELASNHFGSVTEQESTYHSWKAFLQATVSEGLASLKSVDAMSTNEFKSIANYIQHQLSLNKNWFTGMVWGDVKSENIIVSKGELAAILDFESCFYGDPVLSLGYLFAKEGRSSFYVSVAKHFKNFIPFKEEDVYFYALIRLLRISKYLNSPLPTGKARDPIATYFKGISEAINDIV</sequence>
<dbReference type="InterPro" id="IPR051678">
    <property type="entry name" value="AGP_Transferase"/>
</dbReference>
<dbReference type="STRING" id="475255.SAMN04488101_11962"/>
<dbReference type="InterPro" id="IPR002575">
    <property type="entry name" value="Aminoglycoside_PTrfase"/>
</dbReference>
<evidence type="ECO:0000259" key="1">
    <source>
        <dbReference type="Pfam" id="PF01636"/>
    </source>
</evidence>
<dbReference type="AlphaFoldDB" id="A0A1W2F2U7"/>
<dbReference type="Gene3D" id="3.90.1200.10">
    <property type="match status" value="1"/>
</dbReference>
<dbReference type="InterPro" id="IPR011009">
    <property type="entry name" value="Kinase-like_dom_sf"/>
</dbReference>
<keyword evidence="3" id="KW-1185">Reference proteome</keyword>
<dbReference type="Proteomes" id="UP000192678">
    <property type="component" value="Unassembled WGS sequence"/>
</dbReference>
<proteinExistence type="predicted"/>
<name>A0A1W2F2U7_9SPHI</name>
<dbReference type="GO" id="GO:0016740">
    <property type="term" value="F:transferase activity"/>
    <property type="evidence" value="ECO:0007669"/>
    <property type="project" value="UniProtKB-KW"/>
</dbReference>
<dbReference type="OrthoDB" id="1493312at2"/>
<dbReference type="Pfam" id="PF01636">
    <property type="entry name" value="APH"/>
    <property type="match status" value="1"/>
</dbReference>
<dbReference type="SUPFAM" id="SSF56112">
    <property type="entry name" value="Protein kinase-like (PK-like)"/>
    <property type="match status" value="1"/>
</dbReference>
<protein>
    <submittedName>
        <fullName evidence="2">Phosphotransferase enzyme family protein</fullName>
    </submittedName>
</protein>
<feature type="domain" description="Aminoglycoside phosphotransferase" evidence="1">
    <location>
        <begin position="27"/>
        <end position="230"/>
    </location>
</feature>
<dbReference type="EMBL" id="FWYB01000019">
    <property type="protein sequence ID" value="SMD16264.1"/>
    <property type="molecule type" value="Genomic_DNA"/>
</dbReference>
<gene>
    <name evidence="2" type="ORF">SAMN04488101_11962</name>
</gene>
<keyword evidence="2" id="KW-0808">Transferase</keyword>
<organism evidence="2 3">
    <name type="scientific">Pedobacter nyackensis</name>
    <dbReference type="NCBI Taxonomy" id="475255"/>
    <lineage>
        <taxon>Bacteria</taxon>
        <taxon>Pseudomonadati</taxon>
        <taxon>Bacteroidota</taxon>
        <taxon>Sphingobacteriia</taxon>
        <taxon>Sphingobacteriales</taxon>
        <taxon>Sphingobacteriaceae</taxon>
        <taxon>Pedobacter</taxon>
    </lineage>
</organism>
<dbReference type="PANTHER" id="PTHR21310">
    <property type="entry name" value="AMINOGLYCOSIDE PHOSPHOTRANSFERASE-RELATED-RELATED"/>
    <property type="match status" value="1"/>
</dbReference>